<reference evidence="1 2" key="1">
    <citation type="journal article" date="2016" name="J. Zhejiang Univ. Sci. B">
        <title>Antibiotic resistance mechanisms of Myroides sp.</title>
        <authorList>
            <person name="Hu S."/>
            <person name="Yuan S."/>
            <person name="Qu H."/>
            <person name="Jiang T."/>
            <person name="Zhou Y."/>
            <person name="Wang M."/>
            <person name="Ming D."/>
        </authorList>
    </citation>
    <scope>NUCLEOTIDE SEQUENCE [LARGE SCALE GENOMIC DNA]</scope>
    <source>
        <strain evidence="1 2">PR63039</strain>
    </source>
</reference>
<dbReference type="GO" id="GO:0010181">
    <property type="term" value="F:FMN binding"/>
    <property type="evidence" value="ECO:0007669"/>
    <property type="project" value="TreeGrafter"/>
</dbReference>
<dbReference type="KEGG" id="mod:AS202_11510"/>
<dbReference type="eggNOG" id="COG0431">
    <property type="taxonomic scope" value="Bacteria"/>
</dbReference>
<name>A0A0S7ECH4_9FLAO</name>
<dbReference type="GO" id="GO:0005829">
    <property type="term" value="C:cytosol"/>
    <property type="evidence" value="ECO:0007669"/>
    <property type="project" value="TreeGrafter"/>
</dbReference>
<dbReference type="GeneID" id="66975336"/>
<dbReference type="Pfam" id="PF03358">
    <property type="entry name" value="FMN_red"/>
    <property type="match status" value="1"/>
</dbReference>
<dbReference type="PANTHER" id="PTHR30543:SF21">
    <property type="entry name" value="NAD(P)H-DEPENDENT FMN REDUCTASE LOT6"/>
    <property type="match status" value="1"/>
</dbReference>
<evidence type="ECO:0000313" key="2">
    <source>
        <dbReference type="Proteomes" id="UP000069030"/>
    </source>
</evidence>
<dbReference type="PANTHER" id="PTHR30543">
    <property type="entry name" value="CHROMATE REDUCTASE"/>
    <property type="match status" value="1"/>
</dbReference>
<proteinExistence type="predicted"/>
<dbReference type="GO" id="GO:0016491">
    <property type="term" value="F:oxidoreductase activity"/>
    <property type="evidence" value="ECO:0007669"/>
    <property type="project" value="InterPro"/>
</dbReference>
<evidence type="ECO:0000313" key="1">
    <source>
        <dbReference type="EMBL" id="ALU26735.1"/>
    </source>
</evidence>
<dbReference type="EMBL" id="CP013690">
    <property type="protein sequence ID" value="ALU26735.1"/>
    <property type="molecule type" value="Genomic_DNA"/>
</dbReference>
<dbReference type="InterPro" id="IPR005025">
    <property type="entry name" value="FMN_Rdtase-like_dom"/>
</dbReference>
<gene>
    <name evidence="1" type="ORF">AS202_11510</name>
</gene>
<organism evidence="1 2">
    <name type="scientific">Myroides odoratimimus</name>
    <dbReference type="NCBI Taxonomy" id="76832"/>
    <lineage>
        <taxon>Bacteria</taxon>
        <taxon>Pseudomonadati</taxon>
        <taxon>Bacteroidota</taxon>
        <taxon>Flavobacteriia</taxon>
        <taxon>Flavobacteriales</taxon>
        <taxon>Flavobacteriaceae</taxon>
        <taxon>Myroides</taxon>
    </lineage>
</organism>
<dbReference type="SUPFAM" id="SSF52218">
    <property type="entry name" value="Flavoproteins"/>
    <property type="match status" value="1"/>
</dbReference>
<protein>
    <submittedName>
        <fullName evidence="1">NADPH-dependent FMN reductase</fullName>
    </submittedName>
</protein>
<dbReference type="InterPro" id="IPR050712">
    <property type="entry name" value="NAD(P)H-dep_reductase"/>
</dbReference>
<dbReference type="InterPro" id="IPR029039">
    <property type="entry name" value="Flavoprotein-like_sf"/>
</dbReference>
<sequence>MNILAFAATNSSTSINLELVKSVTTQFEGHNINILDINDYEMPIYSQDRNNQGVPQQALDFNQAILNADAIIIGLAEHNGTFSTAFKNIFDWGSRVEKNFFQNKPMMLLSTSPGPRGGQSVMDNASSIFPYFGGNIKCQFSLPSFQDNFSNGSINTPELASQLTEKINSFKQQLS</sequence>
<accession>A0A0S7ECH4</accession>
<dbReference type="AlphaFoldDB" id="A0A0S7ECH4"/>
<dbReference type="RefSeq" id="WP_006256715.1">
    <property type="nucleotide sequence ID" value="NZ_BCMQ01000022.1"/>
</dbReference>
<dbReference type="Gene3D" id="3.40.50.360">
    <property type="match status" value="1"/>
</dbReference>
<dbReference type="Proteomes" id="UP000069030">
    <property type="component" value="Chromosome"/>
</dbReference>